<dbReference type="Proteomes" id="UP001168877">
    <property type="component" value="Unassembled WGS sequence"/>
</dbReference>
<reference evidence="1" key="2">
    <citation type="submission" date="2023-06" db="EMBL/GenBank/DDBJ databases">
        <authorList>
            <person name="Swenson N.G."/>
            <person name="Wegrzyn J.L."/>
            <person name="Mcevoy S.L."/>
        </authorList>
    </citation>
    <scope>NUCLEOTIDE SEQUENCE</scope>
    <source>
        <strain evidence="1">NS2018</strain>
        <tissue evidence="1">Leaf</tissue>
    </source>
</reference>
<comment type="caution">
    <text evidence="1">The sequence shown here is derived from an EMBL/GenBank/DDBJ whole genome shotgun (WGS) entry which is preliminary data.</text>
</comment>
<evidence type="ECO:0000313" key="2">
    <source>
        <dbReference type="Proteomes" id="UP001168877"/>
    </source>
</evidence>
<sequence>MASLKFEFSYKKQLNCGWLSSGKNSCWSDDNDTGEVNDYVNPNKKFAMPFTNGFDFNVSYGRDVLSSGSIEPFELKKKESNLVKTTINTLSATLSEEAAKRMEDELRTSKVVNFHI</sequence>
<gene>
    <name evidence="1" type="ORF">LWI29_032602</name>
</gene>
<protein>
    <submittedName>
        <fullName evidence="1">Uncharacterized protein</fullName>
    </submittedName>
</protein>
<name>A0AA39W0K4_ACESA</name>
<reference evidence="1" key="1">
    <citation type="journal article" date="2022" name="Plant J.">
        <title>Strategies of tolerance reflected in two North American maple genomes.</title>
        <authorList>
            <person name="McEvoy S.L."/>
            <person name="Sezen U.U."/>
            <person name="Trouern-Trend A."/>
            <person name="McMahon S.M."/>
            <person name="Schaberg P.G."/>
            <person name="Yang J."/>
            <person name="Wegrzyn J.L."/>
            <person name="Swenson N.G."/>
        </authorList>
    </citation>
    <scope>NUCLEOTIDE SEQUENCE</scope>
    <source>
        <strain evidence="1">NS2018</strain>
    </source>
</reference>
<dbReference type="EMBL" id="JAUESC010000004">
    <property type="protein sequence ID" value="KAK0598213.1"/>
    <property type="molecule type" value="Genomic_DNA"/>
</dbReference>
<proteinExistence type="predicted"/>
<organism evidence="1 2">
    <name type="scientific">Acer saccharum</name>
    <name type="common">Sugar maple</name>
    <dbReference type="NCBI Taxonomy" id="4024"/>
    <lineage>
        <taxon>Eukaryota</taxon>
        <taxon>Viridiplantae</taxon>
        <taxon>Streptophyta</taxon>
        <taxon>Embryophyta</taxon>
        <taxon>Tracheophyta</taxon>
        <taxon>Spermatophyta</taxon>
        <taxon>Magnoliopsida</taxon>
        <taxon>eudicotyledons</taxon>
        <taxon>Gunneridae</taxon>
        <taxon>Pentapetalae</taxon>
        <taxon>rosids</taxon>
        <taxon>malvids</taxon>
        <taxon>Sapindales</taxon>
        <taxon>Sapindaceae</taxon>
        <taxon>Hippocastanoideae</taxon>
        <taxon>Acereae</taxon>
        <taxon>Acer</taxon>
    </lineage>
</organism>
<dbReference type="AlphaFoldDB" id="A0AA39W0K4"/>
<evidence type="ECO:0000313" key="1">
    <source>
        <dbReference type="EMBL" id="KAK0598213.1"/>
    </source>
</evidence>
<keyword evidence="2" id="KW-1185">Reference proteome</keyword>
<accession>A0AA39W0K4</accession>